<accession>A0AAV9DL18</accession>
<dbReference type="InterPro" id="IPR007789">
    <property type="entry name" value="DUF688"/>
</dbReference>
<gene>
    <name evidence="2" type="ORF">QJS10_CPB12g00752</name>
</gene>
<feature type="compositionally biased region" description="Basic and acidic residues" evidence="1">
    <location>
        <begin position="47"/>
        <end position="60"/>
    </location>
</feature>
<evidence type="ECO:0000313" key="2">
    <source>
        <dbReference type="EMBL" id="KAK1301887.1"/>
    </source>
</evidence>
<comment type="caution">
    <text evidence="2">The sequence shown here is derived from an EMBL/GenBank/DDBJ whole genome shotgun (WGS) entry which is preliminary data.</text>
</comment>
<feature type="region of interest" description="Disordered" evidence="1">
    <location>
        <begin position="322"/>
        <end position="354"/>
    </location>
</feature>
<feature type="region of interest" description="Disordered" evidence="1">
    <location>
        <begin position="519"/>
        <end position="557"/>
    </location>
</feature>
<feature type="region of interest" description="Disordered" evidence="1">
    <location>
        <begin position="376"/>
        <end position="421"/>
    </location>
</feature>
<name>A0AAV9DL18_ACOCL</name>
<dbReference type="EMBL" id="JAUJYO010000012">
    <property type="protein sequence ID" value="KAK1301887.1"/>
    <property type="molecule type" value="Genomic_DNA"/>
</dbReference>
<reference evidence="2" key="2">
    <citation type="submission" date="2023-06" db="EMBL/GenBank/DDBJ databases">
        <authorList>
            <person name="Ma L."/>
            <person name="Liu K.-W."/>
            <person name="Li Z."/>
            <person name="Hsiao Y.-Y."/>
            <person name="Qi Y."/>
            <person name="Fu T."/>
            <person name="Tang G."/>
            <person name="Zhang D."/>
            <person name="Sun W.-H."/>
            <person name="Liu D.-K."/>
            <person name="Li Y."/>
            <person name="Chen G.-Z."/>
            <person name="Liu X.-D."/>
            <person name="Liao X.-Y."/>
            <person name="Jiang Y.-T."/>
            <person name="Yu X."/>
            <person name="Hao Y."/>
            <person name="Huang J."/>
            <person name="Zhao X.-W."/>
            <person name="Ke S."/>
            <person name="Chen Y.-Y."/>
            <person name="Wu W.-L."/>
            <person name="Hsu J.-L."/>
            <person name="Lin Y.-F."/>
            <person name="Huang M.-D."/>
            <person name="Li C.-Y."/>
            <person name="Huang L."/>
            <person name="Wang Z.-W."/>
            <person name="Zhao X."/>
            <person name="Zhong W.-Y."/>
            <person name="Peng D.-H."/>
            <person name="Ahmad S."/>
            <person name="Lan S."/>
            <person name="Zhang J.-S."/>
            <person name="Tsai W.-C."/>
            <person name="Van De Peer Y."/>
            <person name="Liu Z.-J."/>
        </authorList>
    </citation>
    <scope>NUCLEOTIDE SEQUENCE</scope>
    <source>
        <strain evidence="2">CP</strain>
        <tissue evidence="2">Leaves</tissue>
    </source>
</reference>
<dbReference type="AlphaFoldDB" id="A0AAV9DL18"/>
<dbReference type="PANTHER" id="PTHR33671:SF2">
    <property type="entry name" value="N-METHYLTRANSFERASE, PUTATIVE (DUF688)-RELATED"/>
    <property type="match status" value="1"/>
</dbReference>
<evidence type="ECO:0000313" key="3">
    <source>
        <dbReference type="Proteomes" id="UP001180020"/>
    </source>
</evidence>
<feature type="compositionally biased region" description="Basic and acidic residues" evidence="1">
    <location>
        <begin position="342"/>
        <end position="354"/>
    </location>
</feature>
<feature type="compositionally biased region" description="Pro residues" evidence="1">
    <location>
        <begin position="106"/>
        <end position="137"/>
    </location>
</feature>
<feature type="region of interest" description="Disordered" evidence="1">
    <location>
        <begin position="233"/>
        <end position="253"/>
    </location>
</feature>
<dbReference type="Proteomes" id="UP001180020">
    <property type="component" value="Unassembled WGS sequence"/>
</dbReference>
<feature type="compositionally biased region" description="Low complexity" evidence="1">
    <location>
        <begin position="24"/>
        <end position="46"/>
    </location>
</feature>
<feature type="region of interest" description="Disordered" evidence="1">
    <location>
        <begin position="22"/>
        <end position="177"/>
    </location>
</feature>
<sequence length="628" mass="68986">MLKHLMEDKQLDFNAPLLSVRRFASSSSSTPATAGTNTTTVTSSSSKGDHERGRAGEKLWKKPSLPSYKSDLKSGPVRNPGAIPFFWEQTPGLPKDHAADPKPLHRPSPPPPPPLNDWTPIVPPPGRAPEPPKPPPMDLDKAVPLTAKREENKELDRKSSGSAKRTDDDDDEDNDAFSDALDTLSRSESFFMNCSVSGVSFFDAAGGPEHPDPQARDFMMGRFLPAARAMASEVPQPALKRPPRDPSVVADTSGRRVVDRPLRVPLNLPYYQHHTQYGQGGEKDSYETEDDDDDEENYTGKACGLFPLFCLNPIPGMRFGSRVPPPPSRILKHAPPQIVGEQYRESPVKADEDSGHSWEAVYKHKLVLRAYQWSDSPTADESSSQNRRSTSGGGGSGGISPYRNDVPQSPFHEGKGFLGVPKKGSDVNMVEGFWEITPQGGSCLNNHAIERTVCVDSPHLPETPDSKMSSVDMRVWTSSMERAEDSLDLGARLDGLKVDDKLNGLERGDDPLLSPTEAANEVFDSVDPPPLAIGDRKRDETGSFQPPVPPPLPKSPSESWLWRTLPSVSSKNPPPQSFLGLQVHHRKQVKGLATDTKWETVVKTSNVNHDHLRFSEELKNPSKQLTET</sequence>
<keyword evidence="3" id="KW-1185">Reference proteome</keyword>
<feature type="compositionally biased region" description="Basic and acidic residues" evidence="1">
    <location>
        <begin position="94"/>
        <end position="103"/>
    </location>
</feature>
<feature type="compositionally biased region" description="Acidic residues" evidence="1">
    <location>
        <begin position="287"/>
        <end position="297"/>
    </location>
</feature>
<reference evidence="2" key="1">
    <citation type="journal article" date="2023" name="Nat. Commun.">
        <title>Diploid and tetraploid genomes of Acorus and the evolution of monocots.</title>
        <authorList>
            <person name="Ma L."/>
            <person name="Liu K.W."/>
            <person name="Li Z."/>
            <person name="Hsiao Y.Y."/>
            <person name="Qi Y."/>
            <person name="Fu T."/>
            <person name="Tang G.D."/>
            <person name="Zhang D."/>
            <person name="Sun W.H."/>
            <person name="Liu D.K."/>
            <person name="Li Y."/>
            <person name="Chen G.Z."/>
            <person name="Liu X.D."/>
            <person name="Liao X.Y."/>
            <person name="Jiang Y.T."/>
            <person name="Yu X."/>
            <person name="Hao Y."/>
            <person name="Huang J."/>
            <person name="Zhao X.W."/>
            <person name="Ke S."/>
            <person name="Chen Y.Y."/>
            <person name="Wu W.L."/>
            <person name="Hsu J.L."/>
            <person name="Lin Y.F."/>
            <person name="Huang M.D."/>
            <person name="Li C.Y."/>
            <person name="Huang L."/>
            <person name="Wang Z.W."/>
            <person name="Zhao X."/>
            <person name="Zhong W.Y."/>
            <person name="Peng D.H."/>
            <person name="Ahmad S."/>
            <person name="Lan S."/>
            <person name="Zhang J.S."/>
            <person name="Tsai W.C."/>
            <person name="Van de Peer Y."/>
            <person name="Liu Z.J."/>
        </authorList>
    </citation>
    <scope>NUCLEOTIDE SEQUENCE</scope>
    <source>
        <strain evidence="2">CP</strain>
    </source>
</reference>
<organism evidence="2 3">
    <name type="scientific">Acorus calamus</name>
    <name type="common">Sweet flag</name>
    <dbReference type="NCBI Taxonomy" id="4465"/>
    <lineage>
        <taxon>Eukaryota</taxon>
        <taxon>Viridiplantae</taxon>
        <taxon>Streptophyta</taxon>
        <taxon>Embryophyta</taxon>
        <taxon>Tracheophyta</taxon>
        <taxon>Spermatophyta</taxon>
        <taxon>Magnoliopsida</taxon>
        <taxon>Liliopsida</taxon>
        <taxon>Acoraceae</taxon>
        <taxon>Acorus</taxon>
    </lineage>
</organism>
<proteinExistence type="predicted"/>
<feature type="compositionally biased region" description="Basic and acidic residues" evidence="1">
    <location>
        <begin position="147"/>
        <end position="167"/>
    </location>
</feature>
<feature type="region of interest" description="Disordered" evidence="1">
    <location>
        <begin position="269"/>
        <end position="298"/>
    </location>
</feature>
<dbReference type="PANTHER" id="PTHR33671">
    <property type="entry name" value="N-METHYLTRANSFERASE, PUTATIVE (DUF688)-RELATED"/>
    <property type="match status" value="1"/>
</dbReference>
<dbReference type="Pfam" id="PF05097">
    <property type="entry name" value="DUF688"/>
    <property type="match status" value="1"/>
</dbReference>
<protein>
    <submittedName>
        <fullName evidence="2">Uncharacterized protein</fullName>
    </submittedName>
</protein>
<evidence type="ECO:0000256" key="1">
    <source>
        <dbReference type="SAM" id="MobiDB-lite"/>
    </source>
</evidence>